<gene>
    <name evidence="1" type="ORF">DERYTH_LOCUS11279</name>
</gene>
<proteinExistence type="predicted"/>
<dbReference type="AlphaFoldDB" id="A0A9N9EFC4"/>
<keyword evidence="2" id="KW-1185">Reference proteome</keyword>
<dbReference type="EMBL" id="CAJVPY010006914">
    <property type="protein sequence ID" value="CAG8671716.1"/>
    <property type="molecule type" value="Genomic_DNA"/>
</dbReference>
<evidence type="ECO:0000313" key="1">
    <source>
        <dbReference type="EMBL" id="CAG8671716.1"/>
    </source>
</evidence>
<protein>
    <submittedName>
        <fullName evidence="1">21186_t:CDS:1</fullName>
    </submittedName>
</protein>
<comment type="caution">
    <text evidence="1">The sequence shown here is derived from an EMBL/GenBank/DDBJ whole genome shotgun (WGS) entry which is preliminary data.</text>
</comment>
<name>A0A9N9EFC4_9GLOM</name>
<evidence type="ECO:0000313" key="2">
    <source>
        <dbReference type="Proteomes" id="UP000789405"/>
    </source>
</evidence>
<organism evidence="1 2">
    <name type="scientific">Dentiscutata erythropus</name>
    <dbReference type="NCBI Taxonomy" id="1348616"/>
    <lineage>
        <taxon>Eukaryota</taxon>
        <taxon>Fungi</taxon>
        <taxon>Fungi incertae sedis</taxon>
        <taxon>Mucoromycota</taxon>
        <taxon>Glomeromycotina</taxon>
        <taxon>Glomeromycetes</taxon>
        <taxon>Diversisporales</taxon>
        <taxon>Gigasporaceae</taxon>
        <taxon>Dentiscutata</taxon>
    </lineage>
</organism>
<dbReference type="OrthoDB" id="10428681at2759"/>
<reference evidence="1" key="1">
    <citation type="submission" date="2021-06" db="EMBL/GenBank/DDBJ databases">
        <authorList>
            <person name="Kallberg Y."/>
            <person name="Tangrot J."/>
            <person name="Rosling A."/>
        </authorList>
    </citation>
    <scope>NUCLEOTIDE SEQUENCE</scope>
    <source>
        <strain evidence="1">MA453B</strain>
    </source>
</reference>
<dbReference type="Proteomes" id="UP000789405">
    <property type="component" value="Unassembled WGS sequence"/>
</dbReference>
<accession>A0A9N9EFC4</accession>
<sequence length="73" mass="8491">MKNRLCQELQNIEYSKIGYVVSKFHNGYQGCKGLEKVGYKNDSLEGLEGFRVFEQTRGFEDRKYNVKMGPGNY</sequence>